<dbReference type="Gene3D" id="3.30.720.120">
    <property type="match status" value="1"/>
</dbReference>
<comment type="caution">
    <text evidence="2">The sequence shown here is derived from an EMBL/GenBank/DDBJ whole genome shotgun (WGS) entry which is preliminary data.</text>
</comment>
<dbReference type="AlphaFoldDB" id="A0A8J6P505"/>
<evidence type="ECO:0000259" key="1">
    <source>
        <dbReference type="PROSITE" id="PS51819"/>
    </source>
</evidence>
<evidence type="ECO:0000313" key="2">
    <source>
        <dbReference type="EMBL" id="MBC9811809.1"/>
    </source>
</evidence>
<keyword evidence="3" id="KW-1185">Reference proteome</keyword>
<dbReference type="EMBL" id="JACVEL010000002">
    <property type="protein sequence ID" value="MBC9811809.1"/>
    <property type="molecule type" value="Genomic_DNA"/>
</dbReference>
<dbReference type="Pfam" id="PF00903">
    <property type="entry name" value="Glyoxalase"/>
    <property type="match status" value="1"/>
</dbReference>
<dbReference type="Proteomes" id="UP000652681">
    <property type="component" value="Unassembled WGS sequence"/>
</dbReference>
<protein>
    <submittedName>
        <fullName evidence="2">VOC family protein</fullName>
    </submittedName>
</protein>
<dbReference type="InterPro" id="IPR004360">
    <property type="entry name" value="Glyas_Fos-R_dOase_dom"/>
</dbReference>
<dbReference type="Gene3D" id="3.30.720.110">
    <property type="match status" value="1"/>
</dbReference>
<dbReference type="InterPro" id="IPR029068">
    <property type="entry name" value="Glyas_Bleomycin-R_OHBP_Dase"/>
</dbReference>
<accession>A0A8J6P505</accession>
<name>A0A8J6P505_9FLAO</name>
<proteinExistence type="predicted"/>
<gene>
    <name evidence="2" type="ORF">H9Y05_04895</name>
</gene>
<dbReference type="SUPFAM" id="SSF54593">
    <property type="entry name" value="Glyoxalase/Bleomycin resistance protein/Dihydroxybiphenyl dioxygenase"/>
    <property type="match status" value="1"/>
</dbReference>
<dbReference type="PROSITE" id="PS51819">
    <property type="entry name" value="VOC"/>
    <property type="match status" value="1"/>
</dbReference>
<reference evidence="2" key="1">
    <citation type="submission" date="2020-09" db="EMBL/GenBank/DDBJ databases">
        <title>Taishania pollutisoli gen. nov., sp. nov., Isolated from Tetrabromobisphenol A-Contaminated Soil.</title>
        <authorList>
            <person name="Chen Q."/>
        </authorList>
    </citation>
    <scope>NUCLEOTIDE SEQUENCE</scope>
    <source>
        <strain evidence="2">CZZ-1</strain>
    </source>
</reference>
<organism evidence="2 3">
    <name type="scientific">Taishania pollutisoli</name>
    <dbReference type="NCBI Taxonomy" id="2766479"/>
    <lineage>
        <taxon>Bacteria</taxon>
        <taxon>Pseudomonadati</taxon>
        <taxon>Bacteroidota</taxon>
        <taxon>Flavobacteriia</taxon>
        <taxon>Flavobacteriales</taxon>
        <taxon>Crocinitomicaceae</taxon>
        <taxon>Taishania</taxon>
    </lineage>
</organism>
<dbReference type="RefSeq" id="WP_216713704.1">
    <property type="nucleotide sequence ID" value="NZ_JACVEL010000002.1"/>
</dbReference>
<dbReference type="InterPro" id="IPR037523">
    <property type="entry name" value="VOC_core"/>
</dbReference>
<feature type="domain" description="VOC" evidence="1">
    <location>
        <begin position="1"/>
        <end position="121"/>
    </location>
</feature>
<evidence type="ECO:0000313" key="3">
    <source>
        <dbReference type="Proteomes" id="UP000652681"/>
    </source>
</evidence>
<sequence length="127" mass="14449">MKLNAGIITEKISETKTFYMETLGFGVTFENEFYLLLHTPNHEAEISFLTPGHPSQQPVFQSPFQNQGVYLTLEVDDVDSMYAELCERQVPIEVELREEPWGDRHFAIIDPNGIGIDIVTYSPPGEE</sequence>